<keyword evidence="1 2" id="KW-0690">Ribosome biogenesis</keyword>
<dbReference type="InterPro" id="IPR000238">
    <property type="entry name" value="RbfA"/>
</dbReference>
<dbReference type="InterPro" id="IPR020053">
    <property type="entry name" value="Ribosome-bd_factorA_CS"/>
</dbReference>
<dbReference type="GO" id="GO:0005829">
    <property type="term" value="C:cytosol"/>
    <property type="evidence" value="ECO:0007669"/>
    <property type="project" value="TreeGrafter"/>
</dbReference>
<dbReference type="PANTHER" id="PTHR33515">
    <property type="entry name" value="RIBOSOME-BINDING FACTOR A, CHLOROPLASTIC-RELATED"/>
    <property type="match status" value="1"/>
</dbReference>
<comment type="caution">
    <text evidence="3">The sequence shown here is derived from an EMBL/GenBank/DDBJ whole genome shotgun (WGS) entry which is preliminary data.</text>
</comment>
<comment type="function">
    <text evidence="2">One of several proteins that assist in the late maturation steps of the functional core of the 30S ribosomal subunit. Associates with free 30S ribosomal subunits (but not with 30S subunits that are part of 70S ribosomes or polysomes). Required for efficient processing of 16S rRNA. May interact with the 5'-terminal helix region of 16S rRNA.</text>
</comment>
<evidence type="ECO:0000256" key="1">
    <source>
        <dbReference type="ARBA" id="ARBA00022517"/>
    </source>
</evidence>
<dbReference type="InterPro" id="IPR015946">
    <property type="entry name" value="KH_dom-like_a/b"/>
</dbReference>
<dbReference type="Proteomes" id="UP000256845">
    <property type="component" value="Unassembled WGS sequence"/>
</dbReference>
<organism evidence="3 4">
    <name type="scientific">Aestuariispira insulae</name>
    <dbReference type="NCBI Taxonomy" id="1461337"/>
    <lineage>
        <taxon>Bacteria</taxon>
        <taxon>Pseudomonadati</taxon>
        <taxon>Pseudomonadota</taxon>
        <taxon>Alphaproteobacteria</taxon>
        <taxon>Rhodospirillales</taxon>
        <taxon>Kiloniellaceae</taxon>
        <taxon>Aestuariispira</taxon>
    </lineage>
</organism>
<dbReference type="EMBL" id="QRDW01000003">
    <property type="protein sequence ID" value="RED51509.1"/>
    <property type="molecule type" value="Genomic_DNA"/>
</dbReference>
<dbReference type="AlphaFoldDB" id="A0A3D9HPX7"/>
<keyword evidence="4" id="KW-1185">Reference proteome</keyword>
<dbReference type="HAMAP" id="MF_00003">
    <property type="entry name" value="RbfA"/>
    <property type="match status" value="1"/>
</dbReference>
<reference evidence="3 4" key="1">
    <citation type="submission" date="2018-07" db="EMBL/GenBank/DDBJ databases">
        <title>Genomic Encyclopedia of Type Strains, Phase III (KMG-III): the genomes of soil and plant-associated and newly described type strains.</title>
        <authorList>
            <person name="Whitman W."/>
        </authorList>
    </citation>
    <scope>NUCLEOTIDE SEQUENCE [LARGE SCALE GENOMIC DNA]</scope>
    <source>
        <strain evidence="3 4">CECT 8488</strain>
    </source>
</reference>
<comment type="subunit">
    <text evidence="2">Monomer. Binds 30S ribosomal subunits, but not 50S ribosomal subunits or 70S ribosomes.</text>
</comment>
<accession>A0A3D9HPX7</accession>
<dbReference type="InterPro" id="IPR023799">
    <property type="entry name" value="RbfA_dom_sf"/>
</dbReference>
<name>A0A3D9HPX7_9PROT</name>
<sequence length="143" mass="15979">MSRGKEPSQRQLRVGEEIRHALSTVLMRGELRDPALANAMLTVTEVRASPDLKNATAFIIPMGGVAKENRKEILGALRKAAPFLKGQVGKTVHLKYVPNLSFQYDKSFDEGSHIDDILRSPRVLHDLDELDDDADDANRDEEE</sequence>
<evidence type="ECO:0000313" key="4">
    <source>
        <dbReference type="Proteomes" id="UP000256845"/>
    </source>
</evidence>
<dbReference type="Gene3D" id="3.30.300.20">
    <property type="match status" value="1"/>
</dbReference>
<dbReference type="NCBIfam" id="NF001802">
    <property type="entry name" value="PRK00521.2-5"/>
    <property type="match status" value="1"/>
</dbReference>
<protein>
    <recommendedName>
        <fullName evidence="2">Ribosome-binding factor A</fullName>
    </recommendedName>
</protein>
<dbReference type="GO" id="GO:0043024">
    <property type="term" value="F:ribosomal small subunit binding"/>
    <property type="evidence" value="ECO:0007669"/>
    <property type="project" value="TreeGrafter"/>
</dbReference>
<evidence type="ECO:0000256" key="2">
    <source>
        <dbReference type="HAMAP-Rule" id="MF_00003"/>
    </source>
</evidence>
<keyword evidence="2" id="KW-0963">Cytoplasm</keyword>
<comment type="similarity">
    <text evidence="2">Belongs to the RbfA family.</text>
</comment>
<proteinExistence type="inferred from homology"/>
<dbReference type="NCBIfam" id="TIGR00082">
    <property type="entry name" value="rbfA"/>
    <property type="match status" value="1"/>
</dbReference>
<dbReference type="Pfam" id="PF02033">
    <property type="entry name" value="RBFA"/>
    <property type="match status" value="1"/>
</dbReference>
<dbReference type="OrthoDB" id="9805051at2"/>
<evidence type="ECO:0000313" key="3">
    <source>
        <dbReference type="EMBL" id="RED51509.1"/>
    </source>
</evidence>
<dbReference type="RefSeq" id="WP_115936392.1">
    <property type="nucleotide sequence ID" value="NZ_QRDW01000003.1"/>
</dbReference>
<gene>
    <name evidence="2" type="primary">rbfA</name>
    <name evidence="3" type="ORF">DFP90_103311</name>
</gene>
<dbReference type="GO" id="GO:0030490">
    <property type="term" value="P:maturation of SSU-rRNA"/>
    <property type="evidence" value="ECO:0007669"/>
    <property type="project" value="UniProtKB-UniRule"/>
</dbReference>
<dbReference type="SUPFAM" id="SSF89919">
    <property type="entry name" value="Ribosome-binding factor A, RbfA"/>
    <property type="match status" value="1"/>
</dbReference>
<dbReference type="PANTHER" id="PTHR33515:SF1">
    <property type="entry name" value="RIBOSOME-BINDING FACTOR A, CHLOROPLASTIC-RELATED"/>
    <property type="match status" value="1"/>
</dbReference>
<comment type="subcellular location">
    <subcellularLocation>
        <location evidence="2">Cytoplasm</location>
    </subcellularLocation>
</comment>
<dbReference type="PROSITE" id="PS01319">
    <property type="entry name" value="RBFA"/>
    <property type="match status" value="1"/>
</dbReference>